<organism evidence="2 3">
    <name type="scientific">Geranomyces variabilis</name>
    <dbReference type="NCBI Taxonomy" id="109894"/>
    <lineage>
        <taxon>Eukaryota</taxon>
        <taxon>Fungi</taxon>
        <taxon>Fungi incertae sedis</taxon>
        <taxon>Chytridiomycota</taxon>
        <taxon>Chytridiomycota incertae sedis</taxon>
        <taxon>Chytridiomycetes</taxon>
        <taxon>Spizellomycetales</taxon>
        <taxon>Powellomycetaceae</taxon>
        <taxon>Geranomyces</taxon>
    </lineage>
</organism>
<evidence type="ECO:0000313" key="3">
    <source>
        <dbReference type="Proteomes" id="UP001212152"/>
    </source>
</evidence>
<dbReference type="AlphaFoldDB" id="A0AAD5TT02"/>
<reference evidence="2" key="1">
    <citation type="submission" date="2020-05" db="EMBL/GenBank/DDBJ databases">
        <title>Phylogenomic resolution of chytrid fungi.</title>
        <authorList>
            <person name="Stajich J.E."/>
            <person name="Amses K."/>
            <person name="Simmons R."/>
            <person name="Seto K."/>
            <person name="Myers J."/>
            <person name="Bonds A."/>
            <person name="Quandt C.A."/>
            <person name="Barry K."/>
            <person name="Liu P."/>
            <person name="Grigoriev I."/>
            <person name="Longcore J.E."/>
            <person name="James T.Y."/>
        </authorList>
    </citation>
    <scope>NUCLEOTIDE SEQUENCE</scope>
    <source>
        <strain evidence="2">JEL0379</strain>
    </source>
</reference>
<feature type="compositionally biased region" description="Low complexity" evidence="1">
    <location>
        <begin position="160"/>
        <end position="177"/>
    </location>
</feature>
<dbReference type="Proteomes" id="UP001212152">
    <property type="component" value="Unassembled WGS sequence"/>
</dbReference>
<feature type="region of interest" description="Disordered" evidence="1">
    <location>
        <begin position="155"/>
        <end position="207"/>
    </location>
</feature>
<evidence type="ECO:0000256" key="1">
    <source>
        <dbReference type="SAM" id="MobiDB-lite"/>
    </source>
</evidence>
<evidence type="ECO:0000313" key="2">
    <source>
        <dbReference type="EMBL" id="KAJ3181664.1"/>
    </source>
</evidence>
<proteinExistence type="predicted"/>
<keyword evidence="3" id="KW-1185">Reference proteome</keyword>
<name>A0AAD5TT02_9FUNG</name>
<gene>
    <name evidence="2" type="ORF">HDU87_000682</name>
</gene>
<sequence>MHRRPSTPGLKNPGSGATLTDVHHLSVASFLQKHPSATWSEYKDALNDALVSLDTLEDERVAARLRQELGKNKDRRYDFTETKKAMQLLEIEQERGLTLRAGWRATADGWATSEAAFLGSKRLMESEPYTPPKRLRPAPSLAPFFVRRAETAGPDILVRSPGTPLSGGQSPGSGVSSADLPVVTPVGTPENVPSNATPAKHMADGDSPPADYEVRKVYQELEGQTQDLFGIDVPTVLRTVLSKTAKVDLVAKNAVEFLALKKCLLLTPSLPAAYSVACTKEKWGVLRKAFKRRVLKLESDHGGRALRPLAVDEGKTIFMPKKCGKTEPAIRLATCVQTLSMHLQADDADEVCENTWTPHFVAPYFYLLADQELRIK</sequence>
<dbReference type="EMBL" id="JADGJQ010000011">
    <property type="protein sequence ID" value="KAJ3181664.1"/>
    <property type="molecule type" value="Genomic_DNA"/>
</dbReference>
<accession>A0AAD5TT02</accession>
<comment type="caution">
    <text evidence="2">The sequence shown here is derived from an EMBL/GenBank/DDBJ whole genome shotgun (WGS) entry which is preliminary data.</text>
</comment>
<protein>
    <submittedName>
        <fullName evidence="2">Uncharacterized protein</fullName>
    </submittedName>
</protein>